<organism evidence="1 2">
    <name type="scientific">Salmonella enterica subsp. enterica serovar Montevideo str. S5-403</name>
    <dbReference type="NCBI Taxonomy" id="913242"/>
    <lineage>
        <taxon>Bacteria</taxon>
        <taxon>Pseudomonadati</taxon>
        <taxon>Pseudomonadota</taxon>
        <taxon>Gammaproteobacteria</taxon>
        <taxon>Enterobacterales</taxon>
        <taxon>Enterobacteriaceae</taxon>
        <taxon>Salmonella</taxon>
    </lineage>
</organism>
<evidence type="ECO:0000313" key="2">
    <source>
        <dbReference type="Proteomes" id="UP000003221"/>
    </source>
</evidence>
<sequence>MYNIEASILILKPFLFSDASILKPFLFSDYFDSDNNEIKLSIIA</sequence>
<dbReference type="AlphaFoldDB" id="G5Q9T4"/>
<accession>G5Q9T4</accession>
<dbReference type="PATRIC" id="fig|913242.3.peg.4512"/>
<dbReference type="EMBL" id="AFCS01001154">
    <property type="protein sequence ID" value="EHC73682.1"/>
    <property type="molecule type" value="Genomic_DNA"/>
</dbReference>
<evidence type="ECO:0000313" key="1">
    <source>
        <dbReference type="EMBL" id="EHC73682.1"/>
    </source>
</evidence>
<name>G5Q9T4_SALMO</name>
<gene>
    <name evidence="1" type="ORF">LTSEMON_5196</name>
</gene>
<dbReference type="Proteomes" id="UP000003221">
    <property type="component" value="Unassembled WGS sequence"/>
</dbReference>
<protein>
    <submittedName>
        <fullName evidence="1">Uncharacterized protein</fullName>
    </submittedName>
</protein>
<reference evidence="1 2" key="1">
    <citation type="journal article" date="2011" name="BMC Genomics">
        <title>Genome sequencing reveals diversification of virulence factor content and possible host adaptation in distinct subpopulations of Salmonella enterica.</title>
        <authorList>
            <person name="den Bakker H.C."/>
            <person name="Moreno Switt A.I."/>
            <person name="Govoni G."/>
            <person name="Cummings C.A."/>
            <person name="Ranieri M.L."/>
            <person name="Degoricija L."/>
            <person name="Hoelzer K."/>
            <person name="Rodriguez-Rivera L.D."/>
            <person name="Brown S."/>
            <person name="Bolchacova E."/>
            <person name="Furtado M.R."/>
            <person name="Wiedmann M."/>
        </authorList>
    </citation>
    <scope>NUCLEOTIDE SEQUENCE [LARGE SCALE GENOMIC DNA]</scope>
    <source>
        <strain evidence="1 2">S5-403</strain>
    </source>
</reference>
<comment type="caution">
    <text evidence="1">The sequence shown here is derived from an EMBL/GenBank/DDBJ whole genome shotgun (WGS) entry which is preliminary data.</text>
</comment>
<proteinExistence type="predicted"/>